<dbReference type="OMA" id="CTESNKE"/>
<reference evidence="1" key="2">
    <citation type="submission" date="2015-03" db="UniProtKB">
        <authorList>
            <consortium name="EnsemblPlants"/>
        </authorList>
    </citation>
    <scope>IDENTIFICATION</scope>
</reference>
<evidence type="ECO:0000313" key="1">
    <source>
        <dbReference type="EnsemblPlants" id="Bo7g094730.1"/>
    </source>
</evidence>
<reference evidence="1 2" key="1">
    <citation type="journal article" date="2014" name="Genome Biol.">
        <title>Transcriptome and methylome profiling reveals relics of genome dominance in the mesopolyploid Brassica oleracea.</title>
        <authorList>
            <person name="Parkin I.A."/>
            <person name="Koh C."/>
            <person name="Tang H."/>
            <person name="Robinson S.J."/>
            <person name="Kagale S."/>
            <person name="Clarke W.E."/>
            <person name="Town C.D."/>
            <person name="Nixon J."/>
            <person name="Krishnakumar V."/>
            <person name="Bidwell S.L."/>
            <person name="Denoeud F."/>
            <person name="Belcram H."/>
            <person name="Links M.G."/>
            <person name="Just J."/>
            <person name="Clarke C."/>
            <person name="Bender T."/>
            <person name="Huebert T."/>
            <person name="Mason A.S."/>
            <person name="Pires J.C."/>
            <person name="Barker G."/>
            <person name="Moore J."/>
            <person name="Walley P.G."/>
            <person name="Manoli S."/>
            <person name="Batley J."/>
            <person name="Edwards D."/>
            <person name="Nelson M.N."/>
            <person name="Wang X."/>
            <person name="Paterson A.H."/>
            <person name="King G."/>
            <person name="Bancroft I."/>
            <person name="Chalhoub B."/>
            <person name="Sharpe A.G."/>
        </authorList>
    </citation>
    <scope>NUCLEOTIDE SEQUENCE</scope>
    <source>
        <strain evidence="1 2">cv. TO1000</strain>
    </source>
</reference>
<dbReference type="AlphaFoldDB" id="A0A0D3DCH2"/>
<dbReference type="HOGENOM" id="CLU_1221199_0_0_1"/>
<sequence>MASSDLRPPPKRLRTPMLSEKVPFERLIRDAIAMKRHGEWRVSSLLSPILATRHLKPSVRWVSSSYRRDMALWQMFGWSEGHLNETPSLVGVQTKASMAPNVLFEMLRISFEMSGNKDLTLGTFHSLDALALFCFDLVTGTVRRDGLAHNDFSFHQILAGELKDRVTNKMHFILNDRDEYFDIACTESNKEDNTYVATRLGSRWLVQSPLITARLSGYMYRSSSDPR</sequence>
<dbReference type="Gramene" id="Bo7g094730.1">
    <property type="protein sequence ID" value="Bo7g094730.1"/>
    <property type="gene ID" value="Bo7g094730"/>
</dbReference>
<evidence type="ECO:0000313" key="2">
    <source>
        <dbReference type="Proteomes" id="UP000032141"/>
    </source>
</evidence>
<accession>A0A0D3DCH2</accession>
<organism evidence="1 2">
    <name type="scientific">Brassica oleracea var. oleracea</name>
    <dbReference type="NCBI Taxonomy" id="109376"/>
    <lineage>
        <taxon>Eukaryota</taxon>
        <taxon>Viridiplantae</taxon>
        <taxon>Streptophyta</taxon>
        <taxon>Embryophyta</taxon>
        <taxon>Tracheophyta</taxon>
        <taxon>Spermatophyta</taxon>
        <taxon>Magnoliopsida</taxon>
        <taxon>eudicotyledons</taxon>
        <taxon>Gunneridae</taxon>
        <taxon>Pentapetalae</taxon>
        <taxon>rosids</taxon>
        <taxon>malvids</taxon>
        <taxon>Brassicales</taxon>
        <taxon>Brassicaceae</taxon>
        <taxon>Brassiceae</taxon>
        <taxon>Brassica</taxon>
    </lineage>
</organism>
<protein>
    <submittedName>
        <fullName evidence="1">Uncharacterized protein</fullName>
    </submittedName>
</protein>
<dbReference type="EnsemblPlants" id="Bo7g094730.1">
    <property type="protein sequence ID" value="Bo7g094730.1"/>
    <property type="gene ID" value="Bo7g094730"/>
</dbReference>
<name>A0A0D3DCH2_BRAOL</name>
<keyword evidence="2" id="KW-1185">Reference proteome</keyword>
<proteinExistence type="predicted"/>
<dbReference type="Proteomes" id="UP000032141">
    <property type="component" value="Chromosome C7"/>
</dbReference>